<proteinExistence type="predicted"/>
<gene>
    <name evidence="3" type="ORF">BOTBODRAFT_191345</name>
</gene>
<dbReference type="Proteomes" id="UP000027195">
    <property type="component" value="Unassembled WGS sequence"/>
</dbReference>
<reference evidence="4" key="1">
    <citation type="journal article" date="2014" name="Proc. Natl. Acad. Sci. U.S.A.">
        <title>Extensive sampling of basidiomycete genomes demonstrates inadequacy of the white-rot/brown-rot paradigm for wood decay fungi.</title>
        <authorList>
            <person name="Riley R."/>
            <person name="Salamov A.A."/>
            <person name="Brown D.W."/>
            <person name="Nagy L.G."/>
            <person name="Floudas D."/>
            <person name="Held B.W."/>
            <person name="Levasseur A."/>
            <person name="Lombard V."/>
            <person name="Morin E."/>
            <person name="Otillar R."/>
            <person name="Lindquist E.A."/>
            <person name="Sun H."/>
            <person name="LaButti K.M."/>
            <person name="Schmutz J."/>
            <person name="Jabbour D."/>
            <person name="Luo H."/>
            <person name="Baker S.E."/>
            <person name="Pisabarro A.G."/>
            <person name="Walton J.D."/>
            <person name="Blanchette R.A."/>
            <person name="Henrissat B."/>
            <person name="Martin F."/>
            <person name="Cullen D."/>
            <person name="Hibbett D.S."/>
            <person name="Grigoriev I.V."/>
        </authorList>
    </citation>
    <scope>NUCLEOTIDE SEQUENCE [LARGE SCALE GENOMIC DNA]</scope>
    <source>
        <strain evidence="4">FD-172 SS1</strain>
    </source>
</reference>
<keyword evidence="1" id="KW-0472">Membrane</keyword>
<keyword evidence="4" id="KW-1185">Reference proteome</keyword>
<dbReference type="HOGENOM" id="CLU_039742_0_0_1"/>
<dbReference type="AlphaFoldDB" id="A0A067M0E5"/>
<feature type="transmembrane region" description="Helical" evidence="1">
    <location>
        <begin position="73"/>
        <end position="96"/>
    </location>
</feature>
<dbReference type="Pfam" id="PF12937">
    <property type="entry name" value="F-box-like"/>
    <property type="match status" value="1"/>
</dbReference>
<protein>
    <recommendedName>
        <fullName evidence="2">F-box domain-containing protein</fullName>
    </recommendedName>
</protein>
<dbReference type="SUPFAM" id="SSF81383">
    <property type="entry name" value="F-box domain"/>
    <property type="match status" value="1"/>
</dbReference>
<dbReference type="CDD" id="cd09917">
    <property type="entry name" value="F-box_SF"/>
    <property type="match status" value="1"/>
</dbReference>
<dbReference type="InterPro" id="IPR036047">
    <property type="entry name" value="F-box-like_dom_sf"/>
</dbReference>
<dbReference type="Gene3D" id="1.20.1280.50">
    <property type="match status" value="1"/>
</dbReference>
<keyword evidence="1" id="KW-1133">Transmembrane helix</keyword>
<evidence type="ECO:0000259" key="2">
    <source>
        <dbReference type="PROSITE" id="PS50181"/>
    </source>
</evidence>
<dbReference type="InParanoid" id="A0A067M0E5"/>
<keyword evidence="1" id="KW-0812">Transmembrane</keyword>
<sequence length="479" mass="53788">MIQWSARFLHHLVGRYQHAPLPSQGASAPSMPPQPARMPPEILTLIGYYLDQSSLLRLALVCQRLRDIVIPRLLFRHVLLVNHGAIISFCHMLLALDPTAGTFVRSLDCVHRAPKLSPANAWLIVQTLRRMTNILRVNIPIPFYEYYPDLLIVLSSFPKLRHLSLGINEAQNLSMIPRLPELRALHVTLDSFAKISASSPLRDMSHHSPLGSVLLHSRNTLEDIKLDLAAFMPAAGSTLTFTWPSVRLLDFGSLALGRWEHLDLSVTFPAVRHFVAPLKNRATWHTRNPTFLAGLTSLEGDWKVLRAAVAAGALLQRVVGRWQWTPEVDLGVFPSTLGCLALRVAAEDFEALIHHVNQTPFASLKVFALTIVLDRNAECDYTSMAEKVGAVWWCADLEFISVNFKAQRTVDKSARVQCWHGLAERLPWVRFISVRIAAETSVWETSVPGKSKEPLPSDAVAIADFYCLRRWTEPFITLH</sequence>
<dbReference type="PROSITE" id="PS50181">
    <property type="entry name" value="FBOX"/>
    <property type="match status" value="1"/>
</dbReference>
<dbReference type="InterPro" id="IPR001810">
    <property type="entry name" value="F-box_dom"/>
</dbReference>
<evidence type="ECO:0000313" key="4">
    <source>
        <dbReference type="Proteomes" id="UP000027195"/>
    </source>
</evidence>
<accession>A0A067M0E5</accession>
<evidence type="ECO:0000313" key="3">
    <source>
        <dbReference type="EMBL" id="KDQ09014.1"/>
    </source>
</evidence>
<organism evidence="3 4">
    <name type="scientific">Botryobasidium botryosum (strain FD-172 SS1)</name>
    <dbReference type="NCBI Taxonomy" id="930990"/>
    <lineage>
        <taxon>Eukaryota</taxon>
        <taxon>Fungi</taxon>
        <taxon>Dikarya</taxon>
        <taxon>Basidiomycota</taxon>
        <taxon>Agaricomycotina</taxon>
        <taxon>Agaricomycetes</taxon>
        <taxon>Cantharellales</taxon>
        <taxon>Botryobasidiaceae</taxon>
        <taxon>Botryobasidium</taxon>
    </lineage>
</organism>
<dbReference type="EMBL" id="KL198083">
    <property type="protein sequence ID" value="KDQ09014.1"/>
    <property type="molecule type" value="Genomic_DNA"/>
</dbReference>
<name>A0A067M0E5_BOTB1</name>
<evidence type="ECO:0000256" key="1">
    <source>
        <dbReference type="SAM" id="Phobius"/>
    </source>
</evidence>
<dbReference type="SMART" id="SM00256">
    <property type="entry name" value="FBOX"/>
    <property type="match status" value="1"/>
</dbReference>
<feature type="domain" description="F-box" evidence="2">
    <location>
        <begin position="32"/>
        <end position="78"/>
    </location>
</feature>